<reference evidence="1" key="1">
    <citation type="journal article" date="2014" name="Int. J. Syst. Evol. Microbiol.">
        <title>Complete genome sequence of Corynebacterium casei LMG S-19264T (=DSM 44701T), isolated from a smear-ripened cheese.</title>
        <authorList>
            <consortium name="US DOE Joint Genome Institute (JGI-PGF)"/>
            <person name="Walter F."/>
            <person name="Albersmeier A."/>
            <person name="Kalinowski J."/>
            <person name="Ruckert C."/>
        </authorList>
    </citation>
    <scope>NUCLEOTIDE SEQUENCE</scope>
    <source>
        <strain evidence="1">CGMCC 1.15493</strain>
    </source>
</reference>
<keyword evidence="2" id="KW-1185">Reference proteome</keyword>
<reference evidence="1" key="2">
    <citation type="submission" date="2020-09" db="EMBL/GenBank/DDBJ databases">
        <authorList>
            <person name="Sun Q."/>
            <person name="Zhou Y."/>
        </authorList>
    </citation>
    <scope>NUCLEOTIDE SEQUENCE</scope>
    <source>
        <strain evidence="1">CGMCC 1.15493</strain>
    </source>
</reference>
<dbReference type="InterPro" id="IPR018841">
    <property type="entry name" value="DUF2442"/>
</dbReference>
<protein>
    <recommendedName>
        <fullName evidence="3">DUF2442 domain-containing protein</fullName>
    </recommendedName>
</protein>
<accession>A0A916XSM1</accession>
<evidence type="ECO:0008006" key="3">
    <source>
        <dbReference type="Google" id="ProtNLM"/>
    </source>
</evidence>
<dbReference type="AlphaFoldDB" id="A0A916XSM1"/>
<name>A0A916XSM1_9HYPH</name>
<evidence type="ECO:0000313" key="2">
    <source>
        <dbReference type="Proteomes" id="UP000613160"/>
    </source>
</evidence>
<dbReference type="EMBL" id="BMJJ01000001">
    <property type="protein sequence ID" value="GGD04365.1"/>
    <property type="molecule type" value="Genomic_DNA"/>
</dbReference>
<evidence type="ECO:0000313" key="1">
    <source>
        <dbReference type="EMBL" id="GGD04365.1"/>
    </source>
</evidence>
<dbReference type="RefSeq" id="WP_188848860.1">
    <property type="nucleotide sequence ID" value="NZ_BMJJ01000001.1"/>
</dbReference>
<sequence length="98" mass="10581">MIISDDEIEASRPVAASCQNGFLHVRLQDGREIGAPLWWYQRLATADADRLVPIELSPLGLHWPALDEDISVASILKGQKAPGAVPPAETKATHSGRS</sequence>
<dbReference type="Gene3D" id="3.30.2020.40">
    <property type="entry name" value="Uncharacterised protein PF10387, DUF2442"/>
    <property type="match status" value="1"/>
</dbReference>
<gene>
    <name evidence="1" type="ORF">GCM10011335_03860</name>
</gene>
<dbReference type="Pfam" id="PF10387">
    <property type="entry name" value="DUF2442"/>
    <property type="match status" value="1"/>
</dbReference>
<dbReference type="Proteomes" id="UP000613160">
    <property type="component" value="Unassembled WGS sequence"/>
</dbReference>
<organism evidence="1 2">
    <name type="scientific">Aureimonas glaciei</name>
    <dbReference type="NCBI Taxonomy" id="1776957"/>
    <lineage>
        <taxon>Bacteria</taxon>
        <taxon>Pseudomonadati</taxon>
        <taxon>Pseudomonadota</taxon>
        <taxon>Alphaproteobacteria</taxon>
        <taxon>Hyphomicrobiales</taxon>
        <taxon>Aurantimonadaceae</taxon>
        <taxon>Aureimonas</taxon>
    </lineage>
</organism>
<proteinExistence type="predicted"/>
<comment type="caution">
    <text evidence="1">The sequence shown here is derived from an EMBL/GenBank/DDBJ whole genome shotgun (WGS) entry which is preliminary data.</text>
</comment>